<evidence type="ECO:0000256" key="13">
    <source>
        <dbReference type="SAM" id="MobiDB-lite"/>
    </source>
</evidence>
<feature type="binding site" evidence="12">
    <location>
        <position position="234"/>
    </location>
    <ligand>
        <name>[4Fe-4S] cluster</name>
        <dbReference type="ChEBI" id="CHEBI:49883"/>
    </ligand>
</feature>
<feature type="binding site" evidence="12">
    <location>
        <position position="228"/>
    </location>
    <ligand>
        <name>[4Fe-4S] cluster</name>
        <dbReference type="ChEBI" id="CHEBI:49883"/>
    </ligand>
</feature>
<keyword evidence="3 12" id="KW-0479">Metal-binding</keyword>
<feature type="domain" description="HhH-GPD" evidence="14">
    <location>
        <begin position="69"/>
        <end position="216"/>
    </location>
</feature>
<dbReference type="FunFam" id="1.10.1670.10:FF:000001">
    <property type="entry name" value="Endonuclease III"/>
    <property type="match status" value="1"/>
</dbReference>
<dbReference type="InterPro" id="IPR005759">
    <property type="entry name" value="Nth"/>
</dbReference>
<feature type="region of interest" description="Disordered" evidence="13">
    <location>
        <begin position="1"/>
        <end position="38"/>
    </location>
</feature>
<evidence type="ECO:0000256" key="12">
    <source>
        <dbReference type="HAMAP-Rule" id="MF_00942"/>
    </source>
</evidence>
<dbReference type="EMBL" id="LJSX01000001">
    <property type="protein sequence ID" value="KPQ12727.1"/>
    <property type="molecule type" value="Genomic_DNA"/>
</dbReference>
<dbReference type="InterPro" id="IPR000445">
    <property type="entry name" value="HhH_motif"/>
</dbReference>
<dbReference type="InterPro" id="IPR023170">
    <property type="entry name" value="HhH_base_excis_C"/>
</dbReference>
<keyword evidence="7 12" id="KW-0411">Iron-sulfur</keyword>
<dbReference type="PROSITE" id="PS01155">
    <property type="entry name" value="ENDONUCLEASE_III_2"/>
    <property type="match status" value="1"/>
</dbReference>
<keyword evidence="11 12" id="KW-0326">Glycosidase</keyword>
<dbReference type="Pfam" id="PF10576">
    <property type="entry name" value="EndIII_4Fe-2S"/>
    <property type="match status" value="1"/>
</dbReference>
<evidence type="ECO:0000256" key="4">
    <source>
        <dbReference type="ARBA" id="ARBA00022763"/>
    </source>
</evidence>
<evidence type="ECO:0000256" key="2">
    <source>
        <dbReference type="ARBA" id="ARBA00022485"/>
    </source>
</evidence>
<keyword evidence="6 12" id="KW-0408">Iron</keyword>
<comment type="cofactor">
    <cofactor evidence="12">
        <name>[4Fe-4S] cluster</name>
        <dbReference type="ChEBI" id="CHEBI:49883"/>
    </cofactor>
    <text evidence="12">Binds 1 [4Fe-4S] cluster.</text>
</comment>
<evidence type="ECO:0000256" key="3">
    <source>
        <dbReference type="ARBA" id="ARBA00022723"/>
    </source>
</evidence>
<dbReference type="Pfam" id="PF00633">
    <property type="entry name" value="HHH"/>
    <property type="match status" value="1"/>
</dbReference>
<dbReference type="EC" id="4.2.99.18" evidence="12"/>
<reference evidence="16 18" key="2">
    <citation type="submission" date="2016-08" db="EMBL/GenBank/DDBJ databases">
        <authorList>
            <person name="Varghese N."/>
            <person name="Submissions Spin"/>
        </authorList>
    </citation>
    <scope>NUCLEOTIDE SEQUENCE [LARGE SCALE GENOMIC DNA]</scope>
    <source>
        <strain evidence="16 18">HL-109</strain>
    </source>
</reference>
<dbReference type="AlphaFoldDB" id="A0A0P8ABT1"/>
<evidence type="ECO:0000313" key="16">
    <source>
        <dbReference type="EMBL" id="SCC82596.1"/>
    </source>
</evidence>
<dbReference type="EMBL" id="FMBM01000003">
    <property type="protein sequence ID" value="SCC82596.1"/>
    <property type="molecule type" value="Genomic_DNA"/>
</dbReference>
<dbReference type="PANTHER" id="PTHR10359">
    <property type="entry name" value="A/G-SPECIFIC ADENINE GLYCOSYLASE/ENDONUCLEASE III"/>
    <property type="match status" value="1"/>
</dbReference>
<keyword evidence="5 12" id="KW-0378">Hydrolase</keyword>
<dbReference type="FunFam" id="1.10.340.30:FF:000001">
    <property type="entry name" value="Endonuclease III"/>
    <property type="match status" value="1"/>
</dbReference>
<protein>
    <recommendedName>
        <fullName evidence="12">Endonuclease III</fullName>
        <ecNumber evidence="12">4.2.99.18</ecNumber>
    </recommendedName>
    <alternativeName>
        <fullName evidence="12">DNA-(apurinic or apyrimidinic site) lyase</fullName>
    </alternativeName>
</protein>
<dbReference type="Proteomes" id="UP000182800">
    <property type="component" value="Unassembled WGS sequence"/>
</dbReference>
<dbReference type="InterPro" id="IPR003651">
    <property type="entry name" value="Endonuclease3_FeS-loop_motif"/>
</dbReference>
<feature type="binding site" evidence="12">
    <location>
        <position position="218"/>
    </location>
    <ligand>
        <name>[4Fe-4S] cluster</name>
        <dbReference type="ChEBI" id="CHEBI:49883"/>
    </ligand>
</feature>
<keyword evidence="15" id="KW-0540">Nuclease</keyword>
<comment type="catalytic activity">
    <reaction evidence="12">
        <text>2'-deoxyribonucleotide-(2'-deoxyribose 5'-phosphate)-2'-deoxyribonucleotide-DNA = a 3'-end 2'-deoxyribonucleotide-(2,3-dehydro-2,3-deoxyribose 5'-phosphate)-DNA + a 5'-end 5'-phospho-2'-deoxyribonucleoside-DNA + H(+)</text>
        <dbReference type="Rhea" id="RHEA:66592"/>
        <dbReference type="Rhea" id="RHEA-COMP:13180"/>
        <dbReference type="Rhea" id="RHEA-COMP:16897"/>
        <dbReference type="Rhea" id="RHEA-COMP:17067"/>
        <dbReference type="ChEBI" id="CHEBI:15378"/>
        <dbReference type="ChEBI" id="CHEBI:136412"/>
        <dbReference type="ChEBI" id="CHEBI:157695"/>
        <dbReference type="ChEBI" id="CHEBI:167181"/>
        <dbReference type="EC" id="4.2.99.18"/>
    </reaction>
</comment>
<keyword evidence="10 12" id="KW-0456">Lyase</keyword>
<evidence type="ECO:0000256" key="6">
    <source>
        <dbReference type="ARBA" id="ARBA00023004"/>
    </source>
</evidence>
<dbReference type="InterPro" id="IPR011257">
    <property type="entry name" value="DNA_glycosylase"/>
</dbReference>
<evidence type="ECO:0000313" key="18">
    <source>
        <dbReference type="Proteomes" id="UP000182800"/>
    </source>
</evidence>
<dbReference type="SMART" id="SM00478">
    <property type="entry name" value="ENDO3c"/>
    <property type="match status" value="1"/>
</dbReference>
<evidence type="ECO:0000256" key="10">
    <source>
        <dbReference type="ARBA" id="ARBA00023239"/>
    </source>
</evidence>
<dbReference type="Proteomes" id="UP000050497">
    <property type="component" value="Unassembled WGS sequence"/>
</dbReference>
<evidence type="ECO:0000313" key="15">
    <source>
        <dbReference type="EMBL" id="KPQ12727.1"/>
    </source>
</evidence>
<evidence type="ECO:0000256" key="8">
    <source>
        <dbReference type="ARBA" id="ARBA00023125"/>
    </source>
</evidence>
<gene>
    <name evidence="12 15" type="primary">nth</name>
    <name evidence="16" type="ORF">GA0071312_3602</name>
    <name evidence="15" type="ORF">HLUCCO17_01130</name>
</gene>
<keyword evidence="8 12" id="KW-0238">DNA-binding</keyword>
<dbReference type="STRING" id="1653334.GA0071312_3602"/>
<keyword evidence="15" id="KW-0255">Endonuclease</keyword>
<evidence type="ECO:0000256" key="1">
    <source>
        <dbReference type="ARBA" id="ARBA00008343"/>
    </source>
</evidence>
<dbReference type="NCBIfam" id="TIGR01083">
    <property type="entry name" value="nth"/>
    <property type="match status" value="1"/>
</dbReference>
<keyword evidence="2 12" id="KW-0004">4Fe-4S</keyword>
<dbReference type="GO" id="GO:0006285">
    <property type="term" value="P:base-excision repair, AP site formation"/>
    <property type="evidence" value="ECO:0007669"/>
    <property type="project" value="TreeGrafter"/>
</dbReference>
<organism evidence="15 17">
    <name type="scientific">Saliniramus fredricksonii</name>
    <dbReference type="NCBI Taxonomy" id="1653334"/>
    <lineage>
        <taxon>Bacteria</taxon>
        <taxon>Pseudomonadati</taxon>
        <taxon>Pseudomonadota</taxon>
        <taxon>Alphaproteobacteria</taxon>
        <taxon>Hyphomicrobiales</taxon>
        <taxon>Salinarimonadaceae</taxon>
        <taxon>Saliniramus</taxon>
    </lineage>
</organism>
<name>A0A0P8ABT1_9HYPH</name>
<dbReference type="GO" id="GO:0046872">
    <property type="term" value="F:metal ion binding"/>
    <property type="evidence" value="ECO:0007669"/>
    <property type="project" value="UniProtKB-KW"/>
</dbReference>
<comment type="caution">
    <text evidence="15">The sequence shown here is derived from an EMBL/GenBank/DDBJ whole genome shotgun (WGS) entry which is preliminary data.</text>
</comment>
<evidence type="ECO:0000259" key="14">
    <source>
        <dbReference type="SMART" id="SM00478"/>
    </source>
</evidence>
<dbReference type="PATRIC" id="fig|1653334.4.peg.1983"/>
<feature type="compositionally biased region" description="Polar residues" evidence="13">
    <location>
        <begin position="14"/>
        <end position="27"/>
    </location>
</feature>
<dbReference type="SUPFAM" id="SSF48150">
    <property type="entry name" value="DNA-glycosylase"/>
    <property type="match status" value="1"/>
</dbReference>
<keyword evidence="9 12" id="KW-0234">DNA repair</keyword>
<dbReference type="Gene3D" id="1.10.1670.10">
    <property type="entry name" value="Helix-hairpin-Helix base-excision DNA repair enzymes (C-terminal)"/>
    <property type="match status" value="1"/>
</dbReference>
<dbReference type="GO" id="GO:0003677">
    <property type="term" value="F:DNA binding"/>
    <property type="evidence" value="ECO:0007669"/>
    <property type="project" value="UniProtKB-UniRule"/>
</dbReference>
<keyword evidence="18" id="KW-1185">Reference proteome</keyword>
<dbReference type="Pfam" id="PF00730">
    <property type="entry name" value="HhH-GPD"/>
    <property type="match status" value="1"/>
</dbReference>
<comment type="function">
    <text evidence="12">DNA repair enzyme that has both DNA N-glycosylase activity and AP-lyase activity. The DNA N-glycosylase activity releases various damaged pyrimidines from DNA by cleaving the N-glycosidic bond, leaving an AP (apurinic/apyrimidinic) site. The AP-lyase activity cleaves the phosphodiester bond 3' to the AP site by a beta-elimination, leaving a 3'-terminal unsaturated sugar and a product with a terminal 5'-phosphate.</text>
</comment>
<reference evidence="15 17" key="1">
    <citation type="submission" date="2015-09" db="EMBL/GenBank/DDBJ databases">
        <title>Identification and resolution of microdiversity through metagenomic sequencing of parallel consortia.</title>
        <authorList>
            <person name="Nelson W.C."/>
            <person name="Romine M.F."/>
            <person name="Lindemann S.R."/>
        </authorList>
    </citation>
    <scope>NUCLEOTIDE SEQUENCE [LARGE SCALE GENOMIC DNA]</scope>
    <source>
        <strain evidence="15">HL-109</strain>
    </source>
</reference>
<accession>A0A0P8ABT1</accession>
<dbReference type="InterPro" id="IPR004036">
    <property type="entry name" value="Endonuclease-III-like_CS2"/>
</dbReference>
<feature type="binding site" evidence="12">
    <location>
        <position position="225"/>
    </location>
    <ligand>
        <name>[4Fe-4S] cluster</name>
        <dbReference type="ChEBI" id="CHEBI:49883"/>
    </ligand>
</feature>
<dbReference type="GO" id="GO:0051539">
    <property type="term" value="F:4 iron, 4 sulfur cluster binding"/>
    <property type="evidence" value="ECO:0007669"/>
    <property type="project" value="UniProtKB-UniRule"/>
</dbReference>
<dbReference type="Gene3D" id="1.10.340.30">
    <property type="entry name" value="Hypothetical protein, domain 2"/>
    <property type="match status" value="1"/>
</dbReference>
<evidence type="ECO:0000313" key="17">
    <source>
        <dbReference type="Proteomes" id="UP000050497"/>
    </source>
</evidence>
<comment type="similarity">
    <text evidence="1 12">Belongs to the Nth/MutY family.</text>
</comment>
<dbReference type="GO" id="GO:0140078">
    <property type="term" value="F:class I DNA-(apurinic or apyrimidinic site) endonuclease activity"/>
    <property type="evidence" value="ECO:0007669"/>
    <property type="project" value="UniProtKB-EC"/>
</dbReference>
<sequence>MTQARRKAAPARETGSTAPKTASSGSASPKPVGPKARKEIFARLARANPEPRSDLEYRDPYTLLVAVVLSAQATDAGVNKATRRLFARADTPEAMLALGEDAVREQIRTIGLYRAKAKNVIALSRILVEQYGGAVPPSRAALEKLPGVGKKTAAVVVNIAFGEATIAVDTHIFRVAHRIPLAYAKTADAMEAALTPIVPAPYRRHAHHWLILHGRYICKARKPDCPRCPIIDLCRYRDKTLPS</sequence>
<dbReference type="SMART" id="SM00525">
    <property type="entry name" value="FES"/>
    <property type="match status" value="1"/>
</dbReference>
<evidence type="ECO:0000256" key="7">
    <source>
        <dbReference type="ARBA" id="ARBA00023014"/>
    </source>
</evidence>
<dbReference type="InterPro" id="IPR003265">
    <property type="entry name" value="HhH-GPD_domain"/>
</dbReference>
<evidence type="ECO:0000256" key="5">
    <source>
        <dbReference type="ARBA" id="ARBA00022801"/>
    </source>
</evidence>
<evidence type="ECO:0000256" key="9">
    <source>
        <dbReference type="ARBA" id="ARBA00023204"/>
    </source>
</evidence>
<dbReference type="HAMAP" id="MF_00942">
    <property type="entry name" value="Nth"/>
    <property type="match status" value="1"/>
</dbReference>
<keyword evidence="4 12" id="KW-0227">DNA damage</keyword>
<evidence type="ECO:0000256" key="11">
    <source>
        <dbReference type="ARBA" id="ARBA00023295"/>
    </source>
</evidence>
<dbReference type="CDD" id="cd00056">
    <property type="entry name" value="ENDO3c"/>
    <property type="match status" value="1"/>
</dbReference>
<proteinExistence type="inferred from homology"/>
<dbReference type="PANTHER" id="PTHR10359:SF18">
    <property type="entry name" value="ENDONUCLEASE III"/>
    <property type="match status" value="1"/>
</dbReference>
<dbReference type="GO" id="GO:0019104">
    <property type="term" value="F:DNA N-glycosylase activity"/>
    <property type="evidence" value="ECO:0007669"/>
    <property type="project" value="UniProtKB-UniRule"/>
</dbReference>